<dbReference type="GO" id="GO:0016020">
    <property type="term" value="C:membrane"/>
    <property type="evidence" value="ECO:0007669"/>
    <property type="project" value="InterPro"/>
</dbReference>
<feature type="transmembrane region" description="Helical" evidence="2">
    <location>
        <begin position="149"/>
        <end position="168"/>
    </location>
</feature>
<dbReference type="Gene3D" id="1.20.5.1930">
    <property type="match status" value="1"/>
</dbReference>
<feature type="transmembrane region" description="Helical" evidence="2">
    <location>
        <begin position="43"/>
        <end position="62"/>
    </location>
</feature>
<evidence type="ECO:0000313" key="4">
    <source>
        <dbReference type="EMBL" id="XDQ14835.1"/>
    </source>
</evidence>
<feature type="compositionally biased region" description="Basic residues" evidence="1">
    <location>
        <begin position="247"/>
        <end position="267"/>
    </location>
</feature>
<dbReference type="EMBL" id="CP163432">
    <property type="protein sequence ID" value="XDQ14835.1"/>
    <property type="molecule type" value="Genomic_DNA"/>
</dbReference>
<gene>
    <name evidence="4" type="ORF">AB5J55_36930</name>
</gene>
<feature type="transmembrane region" description="Helical" evidence="2">
    <location>
        <begin position="12"/>
        <end position="31"/>
    </location>
</feature>
<reference evidence="4" key="1">
    <citation type="submission" date="2024-07" db="EMBL/GenBank/DDBJ databases">
        <authorList>
            <person name="Yu S.T."/>
        </authorList>
    </citation>
    <scope>NUCLEOTIDE SEQUENCE</scope>
    <source>
        <strain evidence="4">R11</strain>
    </source>
</reference>
<feature type="domain" description="Signal transduction histidine kinase subgroup 3 dimerisation and phosphoacceptor" evidence="3">
    <location>
        <begin position="186"/>
        <end position="228"/>
    </location>
</feature>
<feature type="region of interest" description="Disordered" evidence="1">
    <location>
        <begin position="216"/>
        <end position="308"/>
    </location>
</feature>
<keyword evidence="4" id="KW-0808">Transferase</keyword>
<feature type="transmembrane region" description="Helical" evidence="2">
    <location>
        <begin position="97"/>
        <end position="113"/>
    </location>
</feature>
<feature type="transmembrane region" description="Helical" evidence="2">
    <location>
        <begin position="120"/>
        <end position="137"/>
    </location>
</feature>
<accession>A0AB39N899</accession>
<feature type="transmembrane region" description="Helical" evidence="2">
    <location>
        <begin position="74"/>
        <end position="91"/>
    </location>
</feature>
<evidence type="ECO:0000256" key="1">
    <source>
        <dbReference type="SAM" id="MobiDB-lite"/>
    </source>
</evidence>
<sequence>MKSATPRGCARGFAVGFLFAACVVDVLYAGSDGTGVLPLASPVRPTAAVLLVGLTAVLWPAGRRPAWLTPQMRTAAPAAASILYAAGSLLAGARSMFGPGEALILLCLLFVAVRQCPPRWAVACAALDVAALLLMPVRYMRSVQDEAPALIVLGLVLVGVFAGLAAYLRTPDCRRTVTVGETPRAERVAIAADLHDFVTHHVTGILVQTQMARMTARTQPQELDPVLARHRTRRHRGPRLDAPYGRRAARHRGRGRRPSPGRRPGGHRRADGRLREPGPAGHPEPLPRSRTTCPMRCRRRPSGSSRRR</sequence>
<dbReference type="GO" id="GO:0000155">
    <property type="term" value="F:phosphorelay sensor kinase activity"/>
    <property type="evidence" value="ECO:0007669"/>
    <property type="project" value="InterPro"/>
</dbReference>
<keyword evidence="2" id="KW-1133">Transmembrane helix</keyword>
<keyword evidence="4" id="KW-0418">Kinase</keyword>
<evidence type="ECO:0000256" key="2">
    <source>
        <dbReference type="SAM" id="Phobius"/>
    </source>
</evidence>
<protein>
    <submittedName>
        <fullName evidence="4">Histidine kinase dimerization/phosphoacceptor domain-containing protein</fullName>
    </submittedName>
</protein>
<dbReference type="RefSeq" id="WP_369274789.1">
    <property type="nucleotide sequence ID" value="NZ_CP163432.1"/>
</dbReference>
<dbReference type="InterPro" id="IPR011712">
    <property type="entry name" value="Sig_transdc_His_kin_sub3_dim/P"/>
</dbReference>
<dbReference type="Pfam" id="PF07730">
    <property type="entry name" value="HisKA_3"/>
    <property type="match status" value="1"/>
</dbReference>
<dbReference type="GO" id="GO:0046983">
    <property type="term" value="F:protein dimerization activity"/>
    <property type="evidence" value="ECO:0007669"/>
    <property type="project" value="InterPro"/>
</dbReference>
<name>A0AB39N899_9ACTN</name>
<dbReference type="AlphaFoldDB" id="A0AB39N899"/>
<keyword evidence="2" id="KW-0472">Membrane</keyword>
<evidence type="ECO:0000259" key="3">
    <source>
        <dbReference type="Pfam" id="PF07730"/>
    </source>
</evidence>
<keyword evidence="2" id="KW-0812">Transmembrane</keyword>
<organism evidence="4">
    <name type="scientific">Streptomyces sp. R11</name>
    <dbReference type="NCBI Taxonomy" id="3238625"/>
    <lineage>
        <taxon>Bacteria</taxon>
        <taxon>Bacillati</taxon>
        <taxon>Actinomycetota</taxon>
        <taxon>Actinomycetes</taxon>
        <taxon>Kitasatosporales</taxon>
        <taxon>Streptomycetaceae</taxon>
        <taxon>Streptomyces</taxon>
    </lineage>
</organism>
<proteinExistence type="predicted"/>
<feature type="compositionally biased region" description="Basic residues" evidence="1">
    <location>
        <begin position="296"/>
        <end position="308"/>
    </location>
</feature>
<feature type="compositionally biased region" description="Basic residues" evidence="1">
    <location>
        <begin position="228"/>
        <end position="237"/>
    </location>
</feature>
<dbReference type="PROSITE" id="PS51257">
    <property type="entry name" value="PROKAR_LIPOPROTEIN"/>
    <property type="match status" value="1"/>
</dbReference>